<sequence length="566" mass="67897">MFKKINQYLITNYPLVWNLKLVWILAIGILANLIAFVNGFFSFNSKTQLLEYNLFDIFYNNNYFIFYFITCLIILIIWLYFYIKNNRFKSKYPTSRNYLFKEFLGVFSILLLFLTIPNMFKLGLTTRVANYISDEQFEKDVDLINRTSPFTLQKNTGYSNYSRNLSVPVFDSLVTNQEVLELHAKKEKEHYLQYPLGSYTDLIEPYFRNEEFNELLYDKLKAQYPKHNVNFQETYYEYDKDKSQPDYTTYYEPDVVEEVISSTEDEADNSIKIIYSLYNFSNYTFEVPNHPEFTHKYYDEQLIKTLQNNDRKEIERLLTAYQKLLDQHKIGYEFKTKKWIDYIPNAPYFFVKDELQNSTKIQNKVTIYKDHVNVISLNQLYKNVEKAKYNSSIFADFQFFMLFALGVTILIITFRFSSFKVWLISLVGFLILGIIFSCIQLVLNAVGIDFYQEYIIAILFYILFLAFIIYGLYNHKNKIITGVALNWFVITTTFIGLLILSFYKEVKIDQLAKKLKVETYETYNHPEIKFLDDLQLYYLFYLPIVFIIFFYFVINWYKKWQAMPEE</sequence>
<feature type="transmembrane region" description="Helical" evidence="1">
    <location>
        <begin position="397"/>
        <end position="414"/>
    </location>
</feature>
<organism evidence="2 3">
    <name type="scientific">Faecalibacter macacae</name>
    <dbReference type="NCBI Taxonomy" id="1859289"/>
    <lineage>
        <taxon>Bacteria</taxon>
        <taxon>Pseudomonadati</taxon>
        <taxon>Bacteroidota</taxon>
        <taxon>Flavobacteriia</taxon>
        <taxon>Flavobacteriales</taxon>
        <taxon>Weeksellaceae</taxon>
        <taxon>Faecalibacter</taxon>
    </lineage>
</organism>
<accession>A0A3L9M2Z7</accession>
<dbReference type="Proteomes" id="UP000275348">
    <property type="component" value="Unassembled WGS sequence"/>
</dbReference>
<feature type="transmembrane region" description="Helical" evidence="1">
    <location>
        <begin position="536"/>
        <end position="557"/>
    </location>
</feature>
<dbReference type="EMBL" id="RDOJ01000021">
    <property type="protein sequence ID" value="RLZ06883.1"/>
    <property type="molecule type" value="Genomic_DNA"/>
</dbReference>
<dbReference type="RefSeq" id="WP_121935530.1">
    <property type="nucleotide sequence ID" value="NZ_RDOJ01000021.1"/>
</dbReference>
<feature type="transmembrane region" description="Helical" evidence="1">
    <location>
        <begin position="103"/>
        <end position="120"/>
    </location>
</feature>
<name>A0A3L9M2Z7_9FLAO</name>
<evidence type="ECO:0000256" key="1">
    <source>
        <dbReference type="SAM" id="Phobius"/>
    </source>
</evidence>
<proteinExistence type="predicted"/>
<keyword evidence="1" id="KW-0812">Transmembrane</keyword>
<dbReference type="AlphaFoldDB" id="A0A3L9M2Z7"/>
<keyword evidence="1" id="KW-1133">Transmembrane helix</keyword>
<feature type="transmembrane region" description="Helical" evidence="1">
    <location>
        <begin position="21"/>
        <end position="43"/>
    </location>
</feature>
<keyword evidence="1" id="KW-0472">Membrane</keyword>
<protein>
    <submittedName>
        <fullName evidence="2">Uncharacterized protein</fullName>
    </submittedName>
</protein>
<reference evidence="2 3" key="1">
    <citation type="submission" date="2018-10" db="EMBL/GenBank/DDBJ databases">
        <authorList>
            <person name="Chen X."/>
        </authorList>
    </citation>
    <scope>NUCLEOTIDE SEQUENCE [LARGE SCALE GENOMIC DNA]</scope>
    <source>
        <strain evidence="2 3">YIM 102668</strain>
    </source>
</reference>
<evidence type="ECO:0000313" key="2">
    <source>
        <dbReference type="EMBL" id="RLZ06883.1"/>
    </source>
</evidence>
<dbReference type="OrthoDB" id="996104at2"/>
<feature type="transmembrane region" description="Helical" evidence="1">
    <location>
        <begin position="485"/>
        <end position="503"/>
    </location>
</feature>
<feature type="transmembrane region" description="Helical" evidence="1">
    <location>
        <begin position="421"/>
        <end position="442"/>
    </location>
</feature>
<keyword evidence="3" id="KW-1185">Reference proteome</keyword>
<comment type="caution">
    <text evidence="2">The sequence shown here is derived from an EMBL/GenBank/DDBJ whole genome shotgun (WGS) entry which is preliminary data.</text>
</comment>
<feature type="transmembrane region" description="Helical" evidence="1">
    <location>
        <begin position="63"/>
        <end position="83"/>
    </location>
</feature>
<gene>
    <name evidence="2" type="ORF">EAH69_12410</name>
</gene>
<feature type="transmembrane region" description="Helical" evidence="1">
    <location>
        <begin position="454"/>
        <end position="473"/>
    </location>
</feature>
<evidence type="ECO:0000313" key="3">
    <source>
        <dbReference type="Proteomes" id="UP000275348"/>
    </source>
</evidence>